<dbReference type="RefSeq" id="WP_054325992.1">
    <property type="nucleotide sequence ID" value="NZ_JACOPL010000001.1"/>
</dbReference>
<dbReference type="Pfam" id="PF13620">
    <property type="entry name" value="CarboxypepD_reg"/>
    <property type="match status" value="1"/>
</dbReference>
<dbReference type="SUPFAM" id="SSF49464">
    <property type="entry name" value="Carboxypeptidase regulatory domain-like"/>
    <property type="match status" value="1"/>
</dbReference>
<keyword evidence="2" id="KW-1185">Reference proteome</keyword>
<evidence type="ECO:0000313" key="2">
    <source>
        <dbReference type="Proteomes" id="UP000606499"/>
    </source>
</evidence>
<organism evidence="1 2">
    <name type="scientific">Agathobaculum faecis</name>
    <dbReference type="NCBI Taxonomy" id="2763013"/>
    <lineage>
        <taxon>Bacteria</taxon>
        <taxon>Bacillati</taxon>
        <taxon>Bacillota</taxon>
        <taxon>Clostridia</taxon>
        <taxon>Eubacteriales</taxon>
        <taxon>Butyricicoccaceae</taxon>
        <taxon>Agathobaculum</taxon>
    </lineage>
</organism>
<sequence length="100" mass="10987">MNLSQSFYVKPAAHEVVDTTVSLYLDQRPAVVGTVVDQNGKPVEEALVTFYRADAPATPVSALYTDELGRFTFGPLEAGQLYHVKVFKRSDAIRALEQGN</sequence>
<dbReference type="AlphaFoldDB" id="A0A923RX97"/>
<evidence type="ECO:0000313" key="1">
    <source>
        <dbReference type="EMBL" id="MBC5724155.1"/>
    </source>
</evidence>
<dbReference type="InterPro" id="IPR008969">
    <property type="entry name" value="CarboxyPept-like_regulatory"/>
</dbReference>
<keyword evidence="1" id="KW-0378">Hydrolase</keyword>
<dbReference type="GO" id="GO:0004180">
    <property type="term" value="F:carboxypeptidase activity"/>
    <property type="evidence" value="ECO:0007669"/>
    <property type="project" value="UniProtKB-KW"/>
</dbReference>
<gene>
    <name evidence="1" type="ORF">H8S45_01520</name>
</gene>
<dbReference type="Proteomes" id="UP000606499">
    <property type="component" value="Unassembled WGS sequence"/>
</dbReference>
<keyword evidence="1" id="KW-0121">Carboxypeptidase</keyword>
<dbReference type="EMBL" id="JACOPL010000001">
    <property type="protein sequence ID" value="MBC5724155.1"/>
    <property type="molecule type" value="Genomic_DNA"/>
</dbReference>
<proteinExistence type="predicted"/>
<comment type="caution">
    <text evidence="1">The sequence shown here is derived from an EMBL/GenBank/DDBJ whole genome shotgun (WGS) entry which is preliminary data.</text>
</comment>
<name>A0A923RX97_9FIRM</name>
<dbReference type="Gene3D" id="2.60.40.1120">
    <property type="entry name" value="Carboxypeptidase-like, regulatory domain"/>
    <property type="match status" value="1"/>
</dbReference>
<keyword evidence="1" id="KW-0645">Protease</keyword>
<reference evidence="1" key="1">
    <citation type="submission" date="2020-08" db="EMBL/GenBank/DDBJ databases">
        <title>Genome public.</title>
        <authorList>
            <person name="Liu C."/>
            <person name="Sun Q."/>
        </authorList>
    </citation>
    <scope>NUCLEOTIDE SEQUENCE</scope>
    <source>
        <strain evidence="1">NSJ-28</strain>
    </source>
</reference>
<protein>
    <submittedName>
        <fullName evidence="1">Carboxypeptidase regulatory-like domain-containing protein</fullName>
    </submittedName>
</protein>
<accession>A0A923RX97</accession>